<feature type="binding site" evidence="9">
    <location>
        <position position="1073"/>
    </location>
    <ligand>
        <name>Ca(2+)</name>
        <dbReference type="ChEBI" id="CHEBI:29108"/>
    </ligand>
</feature>
<feature type="transmembrane region" description="Helical" evidence="11">
    <location>
        <begin position="507"/>
        <end position="526"/>
    </location>
</feature>
<dbReference type="InterPro" id="IPR002048">
    <property type="entry name" value="EF_hand_dom"/>
</dbReference>
<name>T0Q0K6_SAPDV</name>
<dbReference type="InterPro" id="IPR005821">
    <property type="entry name" value="Ion_trans_dom"/>
</dbReference>
<dbReference type="PRINTS" id="PR00167">
    <property type="entry name" value="CACHANNEL"/>
</dbReference>
<feature type="transmembrane region" description="Helical" evidence="11">
    <location>
        <begin position="475"/>
        <end position="495"/>
    </location>
</feature>
<dbReference type="OMA" id="QFMASAI"/>
<organism evidence="13 14">
    <name type="scientific">Saprolegnia diclina (strain VS20)</name>
    <dbReference type="NCBI Taxonomy" id="1156394"/>
    <lineage>
        <taxon>Eukaryota</taxon>
        <taxon>Sar</taxon>
        <taxon>Stramenopiles</taxon>
        <taxon>Oomycota</taxon>
        <taxon>Saprolegniomycetes</taxon>
        <taxon>Saprolegniales</taxon>
        <taxon>Saprolegniaceae</taxon>
        <taxon>Saprolegnia</taxon>
    </lineage>
</organism>
<dbReference type="OrthoDB" id="431720at2759"/>
<evidence type="ECO:0000256" key="1">
    <source>
        <dbReference type="ARBA" id="ARBA00004141"/>
    </source>
</evidence>
<keyword evidence="10" id="KW-0109">Calcium transport</keyword>
<dbReference type="STRING" id="1156394.T0Q0K6"/>
<evidence type="ECO:0000256" key="8">
    <source>
        <dbReference type="ARBA" id="ARBA00023303"/>
    </source>
</evidence>
<feature type="transmembrane region" description="Helical" evidence="11">
    <location>
        <begin position="930"/>
        <end position="948"/>
    </location>
</feature>
<keyword evidence="9 10" id="KW-0106">Calcium</keyword>
<dbReference type="GeneID" id="19951703"/>
<evidence type="ECO:0000256" key="2">
    <source>
        <dbReference type="ARBA" id="ARBA00022448"/>
    </source>
</evidence>
<keyword evidence="10" id="KW-0851">Voltage-gated channel</keyword>
<keyword evidence="4" id="KW-0677">Repeat</keyword>
<comment type="similarity">
    <text evidence="10">Belongs to the calcium channel alpha-1 subunit (TC 1.A.1.11) family.</text>
</comment>
<keyword evidence="3 11" id="KW-0812">Transmembrane</keyword>
<evidence type="ECO:0000256" key="3">
    <source>
        <dbReference type="ARBA" id="ARBA00022692"/>
    </source>
</evidence>
<proteinExistence type="inferred from homology"/>
<dbReference type="InterPro" id="IPR031649">
    <property type="entry name" value="GPHH_dom"/>
</dbReference>
<feature type="transmembrane region" description="Helical" evidence="11">
    <location>
        <begin position="1244"/>
        <end position="1261"/>
    </location>
</feature>
<keyword evidence="8" id="KW-0407">Ion channel</keyword>
<keyword evidence="9" id="KW-0479">Metal-binding</keyword>
<dbReference type="InterPro" id="IPR027359">
    <property type="entry name" value="Volt_channel_dom_sf"/>
</dbReference>
<keyword evidence="5 11" id="KW-1133">Transmembrane helix</keyword>
<evidence type="ECO:0000256" key="11">
    <source>
        <dbReference type="SAM" id="Phobius"/>
    </source>
</evidence>
<feature type="transmembrane region" description="Helical" evidence="11">
    <location>
        <begin position="591"/>
        <end position="617"/>
    </location>
</feature>
<evidence type="ECO:0000256" key="6">
    <source>
        <dbReference type="ARBA" id="ARBA00023065"/>
    </source>
</evidence>
<evidence type="ECO:0000256" key="10">
    <source>
        <dbReference type="RuleBase" id="RU003808"/>
    </source>
</evidence>
<evidence type="ECO:0000256" key="7">
    <source>
        <dbReference type="ARBA" id="ARBA00023136"/>
    </source>
</evidence>
<dbReference type="Proteomes" id="UP000030762">
    <property type="component" value="Unassembled WGS sequence"/>
</dbReference>
<feature type="transmembrane region" description="Helical" evidence="11">
    <location>
        <begin position="1101"/>
        <end position="1124"/>
    </location>
</feature>
<evidence type="ECO:0000259" key="12">
    <source>
        <dbReference type="PROSITE" id="PS50222"/>
    </source>
</evidence>
<dbReference type="Pfam" id="PF00520">
    <property type="entry name" value="Ion_trans"/>
    <property type="match status" value="4"/>
</dbReference>
<keyword evidence="2" id="KW-0813">Transport</keyword>
<keyword evidence="10" id="KW-0107">Calcium channel</keyword>
<dbReference type="GO" id="GO:0005245">
    <property type="term" value="F:voltage-gated calcium channel activity"/>
    <property type="evidence" value="ECO:0007669"/>
    <property type="project" value="InterPro"/>
</dbReference>
<evidence type="ECO:0000313" key="13">
    <source>
        <dbReference type="EMBL" id="EQC31374.1"/>
    </source>
</evidence>
<evidence type="ECO:0000256" key="4">
    <source>
        <dbReference type="ARBA" id="ARBA00022737"/>
    </source>
</evidence>
<dbReference type="PROSITE" id="PS50222">
    <property type="entry name" value="EF_HAND_2"/>
    <property type="match status" value="1"/>
</dbReference>
<dbReference type="SUPFAM" id="SSF81324">
    <property type="entry name" value="Voltage-gated potassium channels"/>
    <property type="match status" value="4"/>
</dbReference>
<feature type="transmembrane region" description="Helical" evidence="11">
    <location>
        <begin position="1178"/>
        <end position="1200"/>
    </location>
</feature>
<dbReference type="GO" id="GO:0001518">
    <property type="term" value="C:voltage-gated sodium channel complex"/>
    <property type="evidence" value="ECO:0007669"/>
    <property type="project" value="TreeGrafter"/>
</dbReference>
<dbReference type="Pfam" id="PF16905">
    <property type="entry name" value="GPHH"/>
    <property type="match status" value="1"/>
</dbReference>
<dbReference type="Gene3D" id="1.10.287.70">
    <property type="match status" value="4"/>
</dbReference>
<accession>T0Q0K6</accession>
<dbReference type="Gene3D" id="1.10.238.10">
    <property type="entry name" value="EF-hand"/>
    <property type="match status" value="1"/>
</dbReference>
<dbReference type="InterPro" id="IPR043203">
    <property type="entry name" value="VGCC_Ca_Na"/>
</dbReference>
<feature type="transmembrane region" description="Helical" evidence="11">
    <location>
        <begin position="376"/>
        <end position="398"/>
    </location>
</feature>
<feature type="transmembrane region" description="Helical" evidence="11">
    <location>
        <begin position="685"/>
        <end position="705"/>
    </location>
</feature>
<dbReference type="GO" id="GO:0005248">
    <property type="term" value="F:voltage-gated sodium channel activity"/>
    <property type="evidence" value="ECO:0007669"/>
    <property type="project" value="TreeGrafter"/>
</dbReference>
<evidence type="ECO:0000256" key="5">
    <source>
        <dbReference type="ARBA" id="ARBA00022989"/>
    </source>
</evidence>
<dbReference type="InParanoid" id="T0Q0K6"/>
<feature type="transmembrane region" description="Helical" evidence="11">
    <location>
        <begin position="350"/>
        <end position="370"/>
    </location>
</feature>
<dbReference type="InterPro" id="IPR002077">
    <property type="entry name" value="VDCCAlpha1"/>
</dbReference>
<dbReference type="Gene3D" id="1.20.120.350">
    <property type="entry name" value="Voltage-gated potassium channels. Chain C"/>
    <property type="match status" value="4"/>
</dbReference>
<dbReference type="GO" id="GO:0005891">
    <property type="term" value="C:voltage-gated calcium channel complex"/>
    <property type="evidence" value="ECO:0007669"/>
    <property type="project" value="InterPro"/>
</dbReference>
<reference evidence="13 14" key="1">
    <citation type="submission" date="2012-04" db="EMBL/GenBank/DDBJ databases">
        <title>The Genome Sequence of Saprolegnia declina VS20.</title>
        <authorList>
            <consortium name="The Broad Institute Genome Sequencing Platform"/>
            <person name="Russ C."/>
            <person name="Nusbaum C."/>
            <person name="Tyler B."/>
            <person name="van West P."/>
            <person name="Dieguez-Uribeondo J."/>
            <person name="de Bruijn I."/>
            <person name="Tripathy S."/>
            <person name="Jiang R."/>
            <person name="Young S.K."/>
            <person name="Zeng Q."/>
            <person name="Gargeya S."/>
            <person name="Fitzgerald M."/>
            <person name="Haas B."/>
            <person name="Abouelleil A."/>
            <person name="Alvarado L."/>
            <person name="Arachchi H.M."/>
            <person name="Berlin A."/>
            <person name="Chapman S.B."/>
            <person name="Goldberg J."/>
            <person name="Griggs A."/>
            <person name="Gujja S."/>
            <person name="Hansen M."/>
            <person name="Howarth C."/>
            <person name="Imamovic A."/>
            <person name="Larimer J."/>
            <person name="McCowen C."/>
            <person name="Montmayeur A."/>
            <person name="Murphy C."/>
            <person name="Neiman D."/>
            <person name="Pearson M."/>
            <person name="Priest M."/>
            <person name="Roberts A."/>
            <person name="Saif S."/>
            <person name="Shea T."/>
            <person name="Sisk P."/>
            <person name="Sykes S."/>
            <person name="Wortman J."/>
            <person name="Nusbaum C."/>
            <person name="Birren B."/>
        </authorList>
    </citation>
    <scope>NUCLEOTIDE SEQUENCE [LARGE SCALE GENOMIC DNA]</scope>
    <source>
        <strain evidence="13 14">VS20</strain>
    </source>
</reference>
<evidence type="ECO:0000313" key="14">
    <source>
        <dbReference type="Proteomes" id="UP000030762"/>
    </source>
</evidence>
<dbReference type="EMBL" id="JH767169">
    <property type="protein sequence ID" value="EQC31374.1"/>
    <property type="molecule type" value="Genomic_DNA"/>
</dbReference>
<evidence type="ECO:0000256" key="9">
    <source>
        <dbReference type="PIRSR" id="PIRSR602077-1"/>
    </source>
</evidence>
<feature type="domain" description="EF-hand" evidence="12">
    <location>
        <begin position="1450"/>
        <end position="1485"/>
    </location>
</feature>
<feature type="transmembrane region" description="Helical" evidence="11">
    <location>
        <begin position="838"/>
        <end position="860"/>
    </location>
</feature>
<feature type="transmembrane region" description="Helical" evidence="11">
    <location>
        <begin position="872"/>
        <end position="894"/>
    </location>
</feature>
<keyword evidence="7 11" id="KW-0472">Membrane</keyword>
<keyword evidence="14" id="KW-1185">Reference proteome</keyword>
<feature type="transmembrane region" description="Helical" evidence="11">
    <location>
        <begin position="197"/>
        <end position="217"/>
    </location>
</feature>
<keyword evidence="6" id="KW-0406">Ion transport</keyword>
<feature type="transmembrane region" description="Helical" evidence="11">
    <location>
        <begin position="1296"/>
        <end position="1321"/>
    </location>
</feature>
<feature type="transmembrane region" description="Helical" evidence="11">
    <location>
        <begin position="1408"/>
        <end position="1427"/>
    </location>
</feature>
<dbReference type="GO" id="GO:0005509">
    <property type="term" value="F:calcium ion binding"/>
    <property type="evidence" value="ECO:0007669"/>
    <property type="project" value="InterPro"/>
</dbReference>
<dbReference type="PANTHER" id="PTHR10037:SF62">
    <property type="entry name" value="SODIUM CHANNEL PROTEIN 60E"/>
    <property type="match status" value="1"/>
</dbReference>
<protein>
    <recommendedName>
        <fullName evidence="12">EF-hand domain-containing protein</fullName>
    </recommendedName>
</protein>
<dbReference type="eggNOG" id="KOG2301">
    <property type="taxonomic scope" value="Eukaryota"/>
</dbReference>
<dbReference type="RefSeq" id="XP_008615215.1">
    <property type="nucleotide sequence ID" value="XM_008616993.1"/>
</dbReference>
<comment type="subcellular location">
    <subcellularLocation>
        <location evidence="1 10">Membrane</location>
        <topology evidence="1 10">Multi-pass membrane protein</topology>
    </subcellularLocation>
</comment>
<gene>
    <name evidence="13" type="ORF">SDRG_10976</name>
</gene>
<dbReference type="PANTHER" id="PTHR10037">
    <property type="entry name" value="VOLTAGE-GATED CATION CHANNEL CALCIUM AND SODIUM"/>
    <property type="match status" value="1"/>
</dbReference>
<feature type="transmembrane region" description="Helical" evidence="11">
    <location>
        <begin position="1212"/>
        <end position="1232"/>
    </location>
</feature>
<sequence length="1620" mass="181190">MAGPPAALVQGAVAPVLSSKIFHRKAAPENFEQMALGVLSQSHPVRRACIAVVTHKYMPRVTLLFVLVNSIAMGFVDYSDPWANGSAPTNGPTLRVNRAVQIIELVTLVYFMLELALKCVAHGVSGRHGYLANPWNKLDCLIVASGIISLLFAEVKTTMTGIRFLRILRPLRTVRSVPSLKVLVNALLTALPAQCNISILLAFSYLVFAIIGVQIWCGESHARCRLTPHPIALPFDPSATPSLAAYLNDTYINLAVKDPAKYACPRIDVENDNWTTAEACFWPLNYNDKQYCGSRVCAPGTYCGSNYDASGHARFRDLYAPNGGALLFSIMTEPDFVYALNFGLTHFDSVGSALIIIMQIVTASGWMALTENTQDAYSWIGAGIYFNVVLFVGMCFLLQINMAIMVSAFEKACEAQAAQLRLEKDKADARELSMMRRRMWQTLVPLQHQLHRSFRHPRVRSVRSRVKAIYSHRGYYMFNMAVTLINVVALATTHYQMSYAFSFGVELVEFVCLFWFLLDLVVRLIAFGPGPYFKELFNWLDATSILLGVLDYCVNKPGFIDGTVSPTSPFTALRALRVLRLAQAWGPLRRLLLATTSAMGEIVHFLVFLALFVYIFALMGMDLFATKFYFDANNRPLAAANASLLQLHRSNFDTLPNALFTVFQILTYDDWNNVMYDGWLSTGPLAPLYFIAIIVLGVWVVMNMFSAITVSCVMNQVDDDDATATMARAAGSVKELRSIYDKTTVQQQSHRHLMQMRYVQRSVRRLEPTVQRANDGHQRVLSVHFPLRVTCLRIVSSSWWERATGLVIACATVTTALDSPLLDASDGLGRFLLTANRVYATLFAIEMTITLIAIGVVDYIKDPWKALDGTIVLSSLALWSVSATNVNVGGIRALRTLRALRPLRVISQLPQLKVVVNTLFRCIPEIAKSLLFFVYMLMLFGIACVHFFKGSLNSCSIGPYVYLENASYTPVPPWFPPSYAGNYSRSDLEKLDVMTFPRIWRAMDPSSQAHLEPIWRDQCHFSHDEAPTSRDVCLCFSTLVAPSLNLTWSSPVPQNFDNLLRAMGALYELTTFEGWTAVALASVDARGEDMQPVPHAQPQFALFWVFFMIFGAFFMPNLFIGVLCDSFIREKYGGFVTDEQINWINLQRRLVAFSPIVHYPVPANRLRRLCHRIAGYKYFEHVMTGCILFNMAVMTSTYFGEPDVLGESIDRINNAFAVLFFVEALTKVAAIGPRAYFGHGWNRFDFVIVLTSLVSILLPFVTVKSKLGAGMATVLRVFRAGRALRLIQKAKLMKSLFDTITVSLPAVANVTALLMLLYYIFAAIGVQLFAKVAYGPSMVNPHQNFQTFWLALQTLIGFSTGENWNNYLWELYNIEPITNPDCIEPAFNASFCGFGDALNCVPLDGCGTWLVIPFFYIFMMVVGYIGLNLFSSIIVDAVADADATTASAVEDLPELARLWSKYDPGGVGRLHVDDLCRVLRSLPPPLGFRGLPQYTTARIQHVLGTLGITIYDSKFVHFRDVPRALVIRSMSEGDPVRFRQMSSVMDQMGITKAFHDHWAKRFKAMHNSIVQCTDVKPIAQHVAARVILRWLLRKVGARRLQRQRALDSSVGAPSHSSWLL</sequence>
<dbReference type="VEuPathDB" id="FungiDB:SDRG_10976"/>